<dbReference type="Proteomes" id="UP001249851">
    <property type="component" value="Unassembled WGS sequence"/>
</dbReference>
<evidence type="ECO:0000313" key="1">
    <source>
        <dbReference type="EMBL" id="KAK2550747.1"/>
    </source>
</evidence>
<dbReference type="AlphaFoldDB" id="A0AAD9PX10"/>
<accession>A0AAD9PX10</accession>
<dbReference type="EMBL" id="JARQWQ010000107">
    <property type="protein sequence ID" value="KAK2550747.1"/>
    <property type="molecule type" value="Genomic_DNA"/>
</dbReference>
<dbReference type="PANTHER" id="PTHR21446">
    <property type="entry name" value="DUF3504 DOMAIN-CONTAINING PROTEIN"/>
    <property type="match status" value="1"/>
</dbReference>
<name>A0AAD9PX10_ACRCE</name>
<proteinExistence type="predicted"/>
<reference evidence="1" key="2">
    <citation type="journal article" date="2023" name="Science">
        <title>Genomic signatures of disease resistance in endangered staghorn corals.</title>
        <authorList>
            <person name="Vollmer S.V."/>
            <person name="Selwyn J.D."/>
            <person name="Despard B.A."/>
            <person name="Roesel C.L."/>
        </authorList>
    </citation>
    <scope>NUCLEOTIDE SEQUENCE</scope>
    <source>
        <strain evidence="1">K2</strain>
    </source>
</reference>
<evidence type="ECO:0000313" key="2">
    <source>
        <dbReference type="Proteomes" id="UP001249851"/>
    </source>
</evidence>
<dbReference type="InterPro" id="IPR052787">
    <property type="entry name" value="MAVS"/>
</dbReference>
<sequence length="169" mass="19103">MEPVELSAVLKRFYVEARNVEESYQLGVNTPESLVKTARFYTILYFGRRGHENQRTMKPEVWFCNVPLGKHKLENLLTEMCNTAGLAHALCIRATSVTVPKAAGLENHQVKSVTGHASDKSIESYSARPTIEQQFESYAIVSQFLTKQNPDQPFLAAVPPHDQAIRLWQ</sequence>
<reference evidence="1" key="1">
    <citation type="journal article" date="2023" name="G3 (Bethesda)">
        <title>Whole genome assembly and annotation of the endangered Caribbean coral Acropora cervicornis.</title>
        <authorList>
            <person name="Selwyn J.D."/>
            <person name="Vollmer S.V."/>
        </authorList>
    </citation>
    <scope>NUCLEOTIDE SEQUENCE</scope>
    <source>
        <strain evidence="1">K2</strain>
    </source>
</reference>
<organism evidence="1 2">
    <name type="scientific">Acropora cervicornis</name>
    <name type="common">Staghorn coral</name>
    <dbReference type="NCBI Taxonomy" id="6130"/>
    <lineage>
        <taxon>Eukaryota</taxon>
        <taxon>Metazoa</taxon>
        <taxon>Cnidaria</taxon>
        <taxon>Anthozoa</taxon>
        <taxon>Hexacorallia</taxon>
        <taxon>Scleractinia</taxon>
        <taxon>Astrocoeniina</taxon>
        <taxon>Acroporidae</taxon>
        <taxon>Acropora</taxon>
    </lineage>
</organism>
<protein>
    <recommendedName>
        <fullName evidence="3">Tyr recombinase domain-containing protein</fullName>
    </recommendedName>
</protein>
<comment type="caution">
    <text evidence="1">The sequence shown here is derived from an EMBL/GenBank/DDBJ whole genome shotgun (WGS) entry which is preliminary data.</text>
</comment>
<dbReference type="PANTHER" id="PTHR21446:SF12">
    <property type="entry name" value="POTASSIUM CHANNEL TETRAMERIZATION DOMAIN CONTAINING 1"/>
    <property type="match status" value="1"/>
</dbReference>
<gene>
    <name evidence="1" type="ORF">P5673_028636</name>
</gene>
<evidence type="ECO:0008006" key="3">
    <source>
        <dbReference type="Google" id="ProtNLM"/>
    </source>
</evidence>
<keyword evidence="2" id="KW-1185">Reference proteome</keyword>